<comment type="caution">
    <text evidence="3">The sequence shown here is derived from an EMBL/GenBank/DDBJ whole genome shotgun (WGS) entry which is preliminary data.</text>
</comment>
<keyword evidence="4" id="KW-1185">Reference proteome</keyword>
<organism evidence="3 4">
    <name type="scientific">Sphingorhabdus buctiana</name>
    <dbReference type="NCBI Taxonomy" id="1508805"/>
    <lineage>
        <taxon>Bacteria</taxon>
        <taxon>Pseudomonadati</taxon>
        <taxon>Pseudomonadota</taxon>
        <taxon>Alphaproteobacteria</taxon>
        <taxon>Sphingomonadales</taxon>
        <taxon>Sphingomonadaceae</taxon>
        <taxon>Sphingorhabdus</taxon>
    </lineage>
</organism>
<name>A0ABW4MHY4_9SPHN</name>
<accession>A0ABW4MHY4</accession>
<dbReference type="Gene3D" id="2.40.160.20">
    <property type="match status" value="1"/>
</dbReference>
<dbReference type="RefSeq" id="WP_374612721.1">
    <property type="nucleotide sequence ID" value="NZ_JBHUEL010000011.1"/>
</dbReference>
<evidence type="ECO:0000256" key="1">
    <source>
        <dbReference type="ARBA" id="ARBA00009330"/>
    </source>
</evidence>
<comment type="similarity">
    <text evidence="1">Belongs to the OmpW/AlkL family.</text>
</comment>
<evidence type="ECO:0000256" key="2">
    <source>
        <dbReference type="SAM" id="SignalP"/>
    </source>
</evidence>
<reference evidence="4" key="1">
    <citation type="journal article" date="2019" name="Int. J. Syst. Evol. Microbiol.">
        <title>The Global Catalogue of Microorganisms (GCM) 10K type strain sequencing project: providing services to taxonomists for standard genome sequencing and annotation.</title>
        <authorList>
            <consortium name="The Broad Institute Genomics Platform"/>
            <consortium name="The Broad Institute Genome Sequencing Center for Infectious Disease"/>
            <person name="Wu L."/>
            <person name="Ma J."/>
        </authorList>
    </citation>
    <scope>NUCLEOTIDE SEQUENCE [LARGE SCALE GENOMIC DNA]</scope>
    <source>
        <strain evidence="4">CGMCC 1.12449</strain>
    </source>
</reference>
<dbReference type="Proteomes" id="UP001597215">
    <property type="component" value="Unassembled WGS sequence"/>
</dbReference>
<protein>
    <submittedName>
        <fullName evidence="3">OmpW family protein</fullName>
    </submittedName>
</protein>
<dbReference type="InterPro" id="IPR011250">
    <property type="entry name" value="OMP/PagP_B-barrel"/>
</dbReference>
<evidence type="ECO:0000313" key="3">
    <source>
        <dbReference type="EMBL" id="MFD1767786.1"/>
    </source>
</evidence>
<dbReference type="PANTHER" id="PTHR36920:SF1">
    <property type="entry name" value="OUTER MEMBRANE PROTEIN W"/>
    <property type="match status" value="1"/>
</dbReference>
<feature type="signal peptide" evidence="2">
    <location>
        <begin position="1"/>
        <end position="23"/>
    </location>
</feature>
<feature type="chain" id="PRO_5046951679" evidence="2">
    <location>
        <begin position="24"/>
        <end position="225"/>
    </location>
</feature>
<proteinExistence type="inferred from homology"/>
<gene>
    <name evidence="3" type="ORF">ACFSAG_13140</name>
</gene>
<dbReference type="InterPro" id="IPR005618">
    <property type="entry name" value="OMPW"/>
</dbReference>
<evidence type="ECO:0000313" key="4">
    <source>
        <dbReference type="Proteomes" id="UP001597215"/>
    </source>
</evidence>
<dbReference type="Pfam" id="PF03922">
    <property type="entry name" value="OmpW"/>
    <property type="match status" value="1"/>
</dbReference>
<dbReference type="EMBL" id="JBHUEL010000011">
    <property type="protein sequence ID" value="MFD1767786.1"/>
    <property type="molecule type" value="Genomic_DNA"/>
</dbReference>
<dbReference type="PANTHER" id="PTHR36920">
    <property type="match status" value="1"/>
</dbReference>
<dbReference type="SUPFAM" id="SSF56925">
    <property type="entry name" value="OMPA-like"/>
    <property type="match status" value="1"/>
</dbReference>
<sequence length="225" mass="23408">MNFLSKLFITAATAVAATSPAFAEDSQGKIQVKAFATLVDPSAKITKVNTDAIGLAAGSQTRADTNVTPTVAVEYFVSPNFSIETIAGVTQHDVVGAGALSGAKLISNANIIPATVTAKFHFDLGSGVKPYLGAGPSYFMIFGEDPDSTAQALGATRVDLSSEFGFALQGGVDVPLNDGGLGLSIDAKRYFMNTTARFFAGNTLALSTKHELDPWVVSAGISYRF</sequence>
<keyword evidence="2" id="KW-0732">Signal</keyword>